<evidence type="ECO:0000313" key="8">
    <source>
        <dbReference type="Proteomes" id="UP001554047"/>
    </source>
</evidence>
<dbReference type="PROSITE" id="PS50110">
    <property type="entry name" value="RESPONSE_REGULATORY"/>
    <property type="match status" value="1"/>
</dbReference>
<evidence type="ECO:0000259" key="5">
    <source>
        <dbReference type="PROSITE" id="PS01124"/>
    </source>
</evidence>
<evidence type="ECO:0000259" key="6">
    <source>
        <dbReference type="PROSITE" id="PS50110"/>
    </source>
</evidence>
<evidence type="ECO:0000256" key="3">
    <source>
        <dbReference type="ARBA" id="ARBA00023163"/>
    </source>
</evidence>
<dbReference type="PANTHER" id="PTHR43280:SF28">
    <property type="entry name" value="HTH-TYPE TRANSCRIPTIONAL ACTIVATOR RHAS"/>
    <property type="match status" value="1"/>
</dbReference>
<evidence type="ECO:0000313" key="7">
    <source>
        <dbReference type="EMBL" id="MEW3465979.1"/>
    </source>
</evidence>
<accession>A0ABV3MC09</accession>
<sequence>MCYILVATPDEKERNQIKQVVRKDFFNATLLQDAWTMAETVAIAGKVHVDILILSISNEAEDPFYWTAEVMKKQPNIKLILIDETKNFDNLHRSLRCGAIDYLVRPLSKQELQHSIHRSILSLNQISLLHYSTSAITDNIAEQVNQIIEYIHLNYQEPITLDVLAAFSHMHRNYISRIFKEATGMTFTKYLTFYRIEQSKKLLVTTEDSIAAIAEQVGYDDAGYYARIFKRETSYTPNQYRKTFTSSYVAADLVFAQREMSS</sequence>
<evidence type="ECO:0000256" key="1">
    <source>
        <dbReference type="ARBA" id="ARBA00023015"/>
    </source>
</evidence>
<proteinExistence type="predicted"/>
<dbReference type="SUPFAM" id="SSF52172">
    <property type="entry name" value="CheY-like"/>
    <property type="match status" value="1"/>
</dbReference>
<keyword evidence="3" id="KW-0804">Transcription</keyword>
<dbReference type="InterPro" id="IPR009057">
    <property type="entry name" value="Homeodomain-like_sf"/>
</dbReference>
<dbReference type="InterPro" id="IPR018060">
    <property type="entry name" value="HTH_AraC"/>
</dbReference>
<dbReference type="PROSITE" id="PS01124">
    <property type="entry name" value="HTH_ARAC_FAMILY_2"/>
    <property type="match status" value="1"/>
</dbReference>
<dbReference type="InterPro" id="IPR011006">
    <property type="entry name" value="CheY-like_superfamily"/>
</dbReference>
<keyword evidence="2 7" id="KW-0238">DNA-binding</keyword>
<dbReference type="InterPro" id="IPR001789">
    <property type="entry name" value="Sig_transdc_resp-reg_receiver"/>
</dbReference>
<name>A0ABV3MC09_9ENTE</name>
<dbReference type="Proteomes" id="UP001554047">
    <property type="component" value="Unassembled WGS sequence"/>
</dbReference>
<evidence type="ECO:0000256" key="2">
    <source>
        <dbReference type="ARBA" id="ARBA00023125"/>
    </source>
</evidence>
<dbReference type="PROSITE" id="PS00041">
    <property type="entry name" value="HTH_ARAC_FAMILY_1"/>
    <property type="match status" value="1"/>
</dbReference>
<dbReference type="Gene3D" id="1.10.10.60">
    <property type="entry name" value="Homeodomain-like"/>
    <property type="match status" value="2"/>
</dbReference>
<organism evidence="7 8">
    <name type="scientific">Enterococcus entomosocium</name>
    <dbReference type="NCBI Taxonomy" id="3034352"/>
    <lineage>
        <taxon>Bacteria</taxon>
        <taxon>Bacillati</taxon>
        <taxon>Bacillota</taxon>
        <taxon>Bacilli</taxon>
        <taxon>Lactobacillales</taxon>
        <taxon>Enterococcaceae</taxon>
        <taxon>Enterococcus</taxon>
    </lineage>
</organism>
<keyword evidence="1" id="KW-0805">Transcription regulation</keyword>
<dbReference type="PANTHER" id="PTHR43280">
    <property type="entry name" value="ARAC-FAMILY TRANSCRIPTIONAL REGULATOR"/>
    <property type="match status" value="1"/>
</dbReference>
<dbReference type="InterPro" id="IPR020449">
    <property type="entry name" value="Tscrpt_reg_AraC-type_HTH"/>
</dbReference>
<reference evidence="7 8" key="1">
    <citation type="submission" date="2024-05" db="EMBL/GenBank/DDBJ databases">
        <title>Human gut microbiome strain richness.</title>
        <authorList>
            <person name="Chen-Liaw A."/>
        </authorList>
    </citation>
    <scope>NUCLEOTIDE SEQUENCE [LARGE SCALE GENOMIC DNA]</scope>
    <source>
        <strain evidence="7 8">J1100102st1_G3_J1100102_180507</strain>
    </source>
</reference>
<feature type="domain" description="HTH araC/xylS-type" evidence="5">
    <location>
        <begin position="145"/>
        <end position="243"/>
    </location>
</feature>
<protein>
    <submittedName>
        <fullName evidence="7">DNA-binding response regulator</fullName>
    </submittedName>
</protein>
<comment type="caution">
    <text evidence="4">Lacks conserved residue(s) required for the propagation of feature annotation.</text>
</comment>
<feature type="domain" description="Response regulatory" evidence="6">
    <location>
        <begin position="3"/>
        <end position="120"/>
    </location>
</feature>
<dbReference type="Pfam" id="PF12833">
    <property type="entry name" value="HTH_18"/>
    <property type="match status" value="1"/>
</dbReference>
<dbReference type="EMBL" id="JBFDTB010000010">
    <property type="protein sequence ID" value="MEW3465979.1"/>
    <property type="molecule type" value="Genomic_DNA"/>
</dbReference>
<gene>
    <name evidence="7" type="ORF">AB1I55_07720</name>
</gene>
<dbReference type="GO" id="GO:0003677">
    <property type="term" value="F:DNA binding"/>
    <property type="evidence" value="ECO:0007669"/>
    <property type="project" value="UniProtKB-KW"/>
</dbReference>
<dbReference type="PRINTS" id="PR00032">
    <property type="entry name" value="HTHARAC"/>
</dbReference>
<dbReference type="Gene3D" id="3.40.50.2300">
    <property type="match status" value="1"/>
</dbReference>
<dbReference type="InterPro" id="IPR018062">
    <property type="entry name" value="HTH_AraC-typ_CS"/>
</dbReference>
<dbReference type="SUPFAM" id="SSF46689">
    <property type="entry name" value="Homeodomain-like"/>
    <property type="match status" value="2"/>
</dbReference>
<comment type="caution">
    <text evidence="7">The sequence shown here is derived from an EMBL/GenBank/DDBJ whole genome shotgun (WGS) entry which is preliminary data.</text>
</comment>
<evidence type="ECO:0000256" key="4">
    <source>
        <dbReference type="PROSITE-ProRule" id="PRU00169"/>
    </source>
</evidence>
<dbReference type="RefSeq" id="WP_008381730.1">
    <property type="nucleotide sequence ID" value="NZ_JBFDTA010000008.1"/>
</dbReference>
<keyword evidence="8" id="KW-1185">Reference proteome</keyword>
<dbReference type="SMART" id="SM00342">
    <property type="entry name" value="HTH_ARAC"/>
    <property type="match status" value="1"/>
</dbReference>